<dbReference type="RefSeq" id="WP_095659821.1">
    <property type="nucleotide sequence ID" value="NZ_CP019688.1"/>
</dbReference>
<evidence type="ECO:0000256" key="1">
    <source>
        <dbReference type="ARBA" id="ARBA00022679"/>
    </source>
</evidence>
<accession>A0A1Q2HW79</accession>
<name>A0A1Q2HW79_9CORY</name>
<proteinExistence type="predicted"/>
<dbReference type="Pfam" id="PF13692">
    <property type="entry name" value="Glyco_trans_1_4"/>
    <property type="match status" value="1"/>
</dbReference>
<dbReference type="GO" id="GO:0009103">
    <property type="term" value="P:lipopolysaccharide biosynthetic process"/>
    <property type="evidence" value="ECO:0007669"/>
    <property type="project" value="TreeGrafter"/>
</dbReference>
<dbReference type="GO" id="GO:0016757">
    <property type="term" value="F:glycosyltransferase activity"/>
    <property type="evidence" value="ECO:0007669"/>
    <property type="project" value="TreeGrafter"/>
</dbReference>
<dbReference type="Proteomes" id="UP000217209">
    <property type="component" value="Chromosome"/>
</dbReference>
<keyword evidence="3" id="KW-1185">Reference proteome</keyword>
<dbReference type="Gene3D" id="3.40.50.2000">
    <property type="entry name" value="Glycogen Phosphorylase B"/>
    <property type="match status" value="2"/>
</dbReference>
<protein>
    <submittedName>
        <fullName evidence="2">Glycosyl transferases group 1</fullName>
    </submittedName>
</protein>
<evidence type="ECO:0000313" key="2">
    <source>
        <dbReference type="EMBL" id="AQQ15084.1"/>
    </source>
</evidence>
<dbReference type="OrthoDB" id="3743653at2"/>
<dbReference type="EMBL" id="CP019688">
    <property type="protein sequence ID" value="AQQ15084.1"/>
    <property type="molecule type" value="Genomic_DNA"/>
</dbReference>
<dbReference type="SUPFAM" id="SSF53756">
    <property type="entry name" value="UDP-Glycosyltransferase/glycogen phosphorylase"/>
    <property type="match status" value="1"/>
</dbReference>
<organism evidence="2 3">
    <name type="scientific">Corynebacterium glaucum</name>
    <dbReference type="NCBI Taxonomy" id="187491"/>
    <lineage>
        <taxon>Bacteria</taxon>
        <taxon>Bacillati</taxon>
        <taxon>Actinomycetota</taxon>
        <taxon>Actinomycetes</taxon>
        <taxon>Mycobacteriales</taxon>
        <taxon>Corynebacteriaceae</taxon>
        <taxon>Corynebacterium</taxon>
    </lineage>
</organism>
<dbReference type="PANTHER" id="PTHR46401">
    <property type="entry name" value="GLYCOSYLTRANSFERASE WBBK-RELATED"/>
    <property type="match status" value="1"/>
</dbReference>
<gene>
    <name evidence="2" type="ORF">CGLAU_05565</name>
</gene>
<dbReference type="AlphaFoldDB" id="A0A1Q2HW79"/>
<dbReference type="CDD" id="cd03801">
    <property type="entry name" value="GT4_PimA-like"/>
    <property type="match status" value="1"/>
</dbReference>
<keyword evidence="1 2" id="KW-0808">Transferase</keyword>
<dbReference type="KEGG" id="cgv:CGLAU_05565"/>
<sequence length="353" mass="38670">MHWGRTGGGPRFLLELIEGDLLNTGATLLSYNPDAEIAPRLETLPVPSIAIPTYNSNLGVILGLPRLAFNALRMRRWLRAHNVKRVVGVMESVYQSLALPLLVPRSVEYVACIHDGEHHPGESNFVQRLGRIIELKFADRLATFSPAVREVLKQQSQKKITVGSHPPFGHRTDGVPARQFPTGRPFIFGMFGRLQKYKGVELLLQAAEILRSDPQVPEFQVRIIGFGPEEHLKVSPLGNQAEWDIRWIPEDEVDSLVNSFDAMILPYTSASQSGPITLAKANAIPCVVTPVGALPSQADGLGAVATETSPLAVAEAMRSVLQPEIYDGLSAAAVEQLRTSQTWAQLAELIREG</sequence>
<dbReference type="PANTHER" id="PTHR46401:SF2">
    <property type="entry name" value="GLYCOSYLTRANSFERASE WBBK-RELATED"/>
    <property type="match status" value="1"/>
</dbReference>
<reference evidence="2 3" key="1">
    <citation type="submission" date="2016-12" db="EMBL/GenBank/DDBJ databases">
        <authorList>
            <person name="Song W.-J."/>
            <person name="Kurnit D.M."/>
        </authorList>
    </citation>
    <scope>NUCLEOTIDE SEQUENCE [LARGE SCALE GENOMIC DNA]</scope>
    <source>
        <strain evidence="2 3">DSM 30827</strain>
    </source>
</reference>
<evidence type="ECO:0000313" key="3">
    <source>
        <dbReference type="Proteomes" id="UP000217209"/>
    </source>
</evidence>